<keyword evidence="5 6" id="KW-0804">Transcription</keyword>
<dbReference type="InterPro" id="IPR035926">
    <property type="entry name" value="NusB-like_sf"/>
</dbReference>
<organism evidence="8 9">
    <name type="scientific">Candidatus Rickettsiella isopodorum</name>
    <dbReference type="NCBI Taxonomy" id="1225476"/>
    <lineage>
        <taxon>Bacteria</taxon>
        <taxon>Pseudomonadati</taxon>
        <taxon>Pseudomonadota</taxon>
        <taxon>Gammaproteobacteria</taxon>
        <taxon>Legionellales</taxon>
        <taxon>Coxiellaceae</taxon>
        <taxon>Rickettsiella</taxon>
    </lineage>
</organism>
<reference evidence="8 9" key="1">
    <citation type="submission" date="2016-03" db="EMBL/GenBank/DDBJ databases">
        <title>Comparative genomics of Rickettsiella.</title>
        <authorList>
            <person name="Chandler C."/>
            <person name="Wang Y."/>
        </authorList>
    </citation>
    <scope>NUCLEOTIDE SEQUENCE [LARGE SCALE GENOMIC DNA]</scope>
    <source>
        <strain evidence="8 9">RCFS May 2013</strain>
    </source>
</reference>
<evidence type="ECO:0000256" key="6">
    <source>
        <dbReference type="HAMAP-Rule" id="MF_00073"/>
    </source>
</evidence>
<protein>
    <recommendedName>
        <fullName evidence="6">Transcription antitermination protein NusB</fullName>
    </recommendedName>
    <alternativeName>
        <fullName evidence="6">Antitermination factor NusB</fullName>
    </alternativeName>
</protein>
<dbReference type="PANTHER" id="PTHR11078:SF3">
    <property type="entry name" value="ANTITERMINATION NUSB DOMAIN-CONTAINING PROTEIN"/>
    <property type="match status" value="1"/>
</dbReference>
<dbReference type="GO" id="GO:0006353">
    <property type="term" value="P:DNA-templated transcription termination"/>
    <property type="evidence" value="ECO:0007669"/>
    <property type="project" value="UniProtKB-UniRule"/>
</dbReference>
<sequence length="148" mass="17049">MTLKSKKNNFKSKQRARRFAMQAIYQWHLTQENFSAIQAKFLAQEEMVSVDTAYFVLLVQGVLKEQASLDSHLQQCLDRPLKELDLVELAILRLGAYELLECAEVPYKVALNESIELAKMFGATDSYKYINGILDLLAKKNRPLEYKD</sequence>
<dbReference type="InterPro" id="IPR006027">
    <property type="entry name" value="NusB_RsmB_TIM44"/>
</dbReference>
<feature type="domain" description="NusB/RsmB/TIM44" evidence="7">
    <location>
        <begin position="15"/>
        <end position="138"/>
    </location>
</feature>
<comment type="caution">
    <text evidence="8">The sequence shown here is derived from an EMBL/GenBank/DDBJ whole genome shotgun (WGS) entry which is preliminary data.</text>
</comment>
<accession>A0A1J8P9B7</accession>
<dbReference type="STRING" id="1225476.A1D18_01670"/>
<evidence type="ECO:0000259" key="7">
    <source>
        <dbReference type="Pfam" id="PF01029"/>
    </source>
</evidence>
<dbReference type="RefSeq" id="WP_071662090.1">
    <property type="nucleotide sequence ID" value="NZ_LUKY01000030.1"/>
</dbReference>
<dbReference type="SUPFAM" id="SSF48013">
    <property type="entry name" value="NusB-like"/>
    <property type="match status" value="1"/>
</dbReference>
<dbReference type="InterPro" id="IPR011605">
    <property type="entry name" value="NusB_fam"/>
</dbReference>
<dbReference type="EMBL" id="LUKY01000030">
    <property type="protein sequence ID" value="OIZ95619.1"/>
    <property type="molecule type" value="Genomic_DNA"/>
</dbReference>
<dbReference type="GO" id="GO:0031564">
    <property type="term" value="P:transcription antitermination"/>
    <property type="evidence" value="ECO:0007669"/>
    <property type="project" value="UniProtKB-KW"/>
</dbReference>
<evidence type="ECO:0000313" key="8">
    <source>
        <dbReference type="EMBL" id="OIZ95619.1"/>
    </source>
</evidence>
<dbReference type="GO" id="GO:0003723">
    <property type="term" value="F:RNA binding"/>
    <property type="evidence" value="ECO:0007669"/>
    <property type="project" value="UniProtKB-UniRule"/>
</dbReference>
<evidence type="ECO:0000313" key="9">
    <source>
        <dbReference type="Proteomes" id="UP000183924"/>
    </source>
</evidence>
<evidence type="ECO:0000256" key="3">
    <source>
        <dbReference type="ARBA" id="ARBA00022884"/>
    </source>
</evidence>
<dbReference type="OrthoDB" id="9789556at2"/>
<evidence type="ECO:0000256" key="5">
    <source>
        <dbReference type="ARBA" id="ARBA00023163"/>
    </source>
</evidence>
<proteinExistence type="inferred from homology"/>
<evidence type="ECO:0000256" key="2">
    <source>
        <dbReference type="ARBA" id="ARBA00022814"/>
    </source>
</evidence>
<dbReference type="AlphaFoldDB" id="A0A1J8P9B7"/>
<dbReference type="HAMAP" id="MF_00073">
    <property type="entry name" value="NusB"/>
    <property type="match status" value="1"/>
</dbReference>
<dbReference type="Gene3D" id="1.10.940.10">
    <property type="entry name" value="NusB-like"/>
    <property type="match status" value="1"/>
</dbReference>
<evidence type="ECO:0000256" key="4">
    <source>
        <dbReference type="ARBA" id="ARBA00023015"/>
    </source>
</evidence>
<dbReference type="GO" id="GO:0005829">
    <property type="term" value="C:cytosol"/>
    <property type="evidence" value="ECO:0007669"/>
    <property type="project" value="TreeGrafter"/>
</dbReference>
<dbReference type="Pfam" id="PF01029">
    <property type="entry name" value="NusB"/>
    <property type="match status" value="1"/>
</dbReference>
<keyword evidence="9" id="KW-1185">Reference proteome</keyword>
<name>A0A1J8P9B7_9COXI</name>
<keyword evidence="2 6" id="KW-0889">Transcription antitermination</keyword>
<comment type="similarity">
    <text evidence="1 6">Belongs to the NusB family.</text>
</comment>
<dbReference type="NCBIfam" id="TIGR01951">
    <property type="entry name" value="nusB"/>
    <property type="match status" value="1"/>
</dbReference>
<dbReference type="Proteomes" id="UP000183924">
    <property type="component" value="Unassembled WGS sequence"/>
</dbReference>
<keyword evidence="3 6" id="KW-0694">RNA-binding</keyword>
<keyword evidence="4 6" id="KW-0805">Transcription regulation</keyword>
<gene>
    <name evidence="6" type="primary">nusB</name>
    <name evidence="8" type="ORF">A1D18_01670</name>
</gene>
<dbReference type="PANTHER" id="PTHR11078">
    <property type="entry name" value="N UTILIZATION SUBSTANCE PROTEIN B-RELATED"/>
    <property type="match status" value="1"/>
</dbReference>
<comment type="function">
    <text evidence="6">Involved in transcription antitermination. Required for transcription of ribosomal RNA (rRNA) genes. Binds specifically to the boxA antiterminator sequence of the ribosomal RNA (rrn) operons.</text>
</comment>
<evidence type="ECO:0000256" key="1">
    <source>
        <dbReference type="ARBA" id="ARBA00005952"/>
    </source>
</evidence>